<dbReference type="Gene3D" id="3.40.50.1820">
    <property type="entry name" value="alpha/beta hydrolase"/>
    <property type="match status" value="1"/>
</dbReference>
<keyword evidence="1" id="KW-0472">Membrane</keyword>
<keyword evidence="3" id="KW-1185">Reference proteome</keyword>
<organism evidence="2 3">
    <name type="scientific">Rubripirellula tenax</name>
    <dbReference type="NCBI Taxonomy" id="2528015"/>
    <lineage>
        <taxon>Bacteria</taxon>
        <taxon>Pseudomonadati</taxon>
        <taxon>Planctomycetota</taxon>
        <taxon>Planctomycetia</taxon>
        <taxon>Pirellulales</taxon>
        <taxon>Pirellulaceae</taxon>
        <taxon>Rubripirellula</taxon>
    </lineage>
</organism>
<keyword evidence="1" id="KW-0812">Transmembrane</keyword>
<gene>
    <name evidence="2" type="ORF">Poly51_05470</name>
</gene>
<dbReference type="AlphaFoldDB" id="A0A5C6FKY4"/>
<reference evidence="2 3" key="1">
    <citation type="submission" date="2019-02" db="EMBL/GenBank/DDBJ databases">
        <title>Deep-cultivation of Planctomycetes and their phenomic and genomic characterization uncovers novel biology.</title>
        <authorList>
            <person name="Wiegand S."/>
            <person name="Jogler M."/>
            <person name="Boedeker C."/>
            <person name="Pinto D."/>
            <person name="Vollmers J."/>
            <person name="Rivas-Marin E."/>
            <person name="Kohn T."/>
            <person name="Peeters S.H."/>
            <person name="Heuer A."/>
            <person name="Rast P."/>
            <person name="Oberbeckmann S."/>
            <person name="Bunk B."/>
            <person name="Jeske O."/>
            <person name="Meyerdierks A."/>
            <person name="Storesund J.E."/>
            <person name="Kallscheuer N."/>
            <person name="Luecker S."/>
            <person name="Lage O.M."/>
            <person name="Pohl T."/>
            <person name="Merkel B.J."/>
            <person name="Hornburger P."/>
            <person name="Mueller R.-W."/>
            <person name="Bruemmer F."/>
            <person name="Labrenz M."/>
            <person name="Spormann A.M."/>
            <person name="Op Den Camp H."/>
            <person name="Overmann J."/>
            <person name="Amann R."/>
            <person name="Jetten M.S.M."/>
            <person name="Mascher T."/>
            <person name="Medema M.H."/>
            <person name="Devos D.P."/>
            <person name="Kaster A.-K."/>
            <person name="Ovreas L."/>
            <person name="Rohde M."/>
            <person name="Galperin M.Y."/>
            <person name="Jogler C."/>
        </authorList>
    </citation>
    <scope>NUCLEOTIDE SEQUENCE [LARGE SCALE GENOMIC DNA]</scope>
    <source>
        <strain evidence="2 3">Poly51</strain>
    </source>
</reference>
<keyword evidence="1" id="KW-1133">Transmembrane helix</keyword>
<dbReference type="OrthoDB" id="9777090at2"/>
<name>A0A5C6FKY4_9BACT</name>
<sequence length="241" mass="26531">MFTIAIIPYVVVVAVVFFFQRHLLYFPSHHDGASRLSPWIESEQAIGFCREVPDATTIWLMTHGNGGQAADRDYVLGRMSETDSLYVLEYPGYGAREGKPTRASINQTAADAYRLLRSRNPNATICVLGESLGSGPACSLAKEATPPDKIVLVVPFESLASVAAKRFFFLPVRLLLLDRWDNVAALKDYQGPVEIFGATNDEIIPVKHAKTLTEQVTGARFTPIPGGHNDWSLQAGVKIQR</sequence>
<dbReference type="InterPro" id="IPR029058">
    <property type="entry name" value="AB_hydrolase_fold"/>
</dbReference>
<evidence type="ECO:0000256" key="1">
    <source>
        <dbReference type="SAM" id="Phobius"/>
    </source>
</evidence>
<dbReference type="EMBL" id="SJPW01000001">
    <property type="protein sequence ID" value="TWU60272.1"/>
    <property type="molecule type" value="Genomic_DNA"/>
</dbReference>
<dbReference type="GO" id="GO:0016787">
    <property type="term" value="F:hydrolase activity"/>
    <property type="evidence" value="ECO:0007669"/>
    <property type="project" value="UniProtKB-KW"/>
</dbReference>
<evidence type="ECO:0000313" key="2">
    <source>
        <dbReference type="EMBL" id="TWU60272.1"/>
    </source>
</evidence>
<proteinExistence type="predicted"/>
<dbReference type="PANTHER" id="PTHR12277:SF79">
    <property type="entry name" value="XAA-PRO DIPEPTIDYL-PEPTIDASE-RELATED"/>
    <property type="match status" value="1"/>
</dbReference>
<feature type="transmembrane region" description="Helical" evidence="1">
    <location>
        <begin position="6"/>
        <end position="26"/>
    </location>
</feature>
<protein>
    <submittedName>
        <fullName evidence="2">Alpha/beta hydrolase family protein</fullName>
    </submittedName>
</protein>
<dbReference type="PANTHER" id="PTHR12277">
    <property type="entry name" value="ALPHA/BETA HYDROLASE DOMAIN-CONTAINING PROTEIN"/>
    <property type="match status" value="1"/>
</dbReference>
<dbReference type="Proteomes" id="UP000318288">
    <property type="component" value="Unassembled WGS sequence"/>
</dbReference>
<keyword evidence="2" id="KW-0378">Hydrolase</keyword>
<dbReference type="SUPFAM" id="SSF53474">
    <property type="entry name" value="alpha/beta-Hydrolases"/>
    <property type="match status" value="1"/>
</dbReference>
<comment type="caution">
    <text evidence="2">The sequence shown here is derived from an EMBL/GenBank/DDBJ whole genome shotgun (WGS) entry which is preliminary data.</text>
</comment>
<accession>A0A5C6FKY4</accession>
<evidence type="ECO:0000313" key="3">
    <source>
        <dbReference type="Proteomes" id="UP000318288"/>
    </source>
</evidence>